<organism evidence="1 2">
    <name type="scientific">Pristionchus pacificus</name>
    <name type="common">Parasitic nematode worm</name>
    <dbReference type="NCBI Taxonomy" id="54126"/>
    <lineage>
        <taxon>Eukaryota</taxon>
        <taxon>Metazoa</taxon>
        <taxon>Ecdysozoa</taxon>
        <taxon>Nematoda</taxon>
        <taxon>Chromadorea</taxon>
        <taxon>Rhabditida</taxon>
        <taxon>Rhabditina</taxon>
        <taxon>Diplogasteromorpha</taxon>
        <taxon>Diplogasteroidea</taxon>
        <taxon>Neodiplogasteridae</taxon>
        <taxon>Pristionchus</taxon>
    </lineage>
</organism>
<accession>A0A8R1UKP5</accession>
<keyword evidence="2" id="KW-1185">Reference proteome</keyword>
<evidence type="ECO:0000313" key="2">
    <source>
        <dbReference type="Proteomes" id="UP000005239"/>
    </source>
</evidence>
<dbReference type="AlphaFoldDB" id="A0A2A6CUH7"/>
<dbReference type="EnsemblMetazoa" id="PPA31040.1">
    <property type="protein sequence ID" value="PPA31040.1"/>
    <property type="gene ID" value="WBGene00203905"/>
</dbReference>
<dbReference type="OrthoDB" id="5812896at2759"/>
<reference evidence="2" key="1">
    <citation type="journal article" date="2008" name="Nat. Genet.">
        <title>The Pristionchus pacificus genome provides a unique perspective on nematode lifestyle and parasitism.</title>
        <authorList>
            <person name="Dieterich C."/>
            <person name="Clifton S.W."/>
            <person name="Schuster L.N."/>
            <person name="Chinwalla A."/>
            <person name="Delehaunty K."/>
            <person name="Dinkelacker I."/>
            <person name="Fulton L."/>
            <person name="Fulton R."/>
            <person name="Godfrey J."/>
            <person name="Minx P."/>
            <person name="Mitreva M."/>
            <person name="Roeseler W."/>
            <person name="Tian H."/>
            <person name="Witte H."/>
            <person name="Yang S.P."/>
            <person name="Wilson R.K."/>
            <person name="Sommer R.J."/>
        </authorList>
    </citation>
    <scope>NUCLEOTIDE SEQUENCE [LARGE SCALE GENOMIC DNA]</scope>
    <source>
        <strain evidence="2">PS312</strain>
    </source>
</reference>
<dbReference type="SUPFAM" id="SSF49899">
    <property type="entry name" value="Concanavalin A-like lectins/glucanases"/>
    <property type="match status" value="1"/>
</dbReference>
<dbReference type="InterPro" id="IPR013320">
    <property type="entry name" value="ConA-like_dom_sf"/>
</dbReference>
<dbReference type="SMART" id="SM00137">
    <property type="entry name" value="MAM"/>
    <property type="match status" value="1"/>
</dbReference>
<dbReference type="PROSITE" id="PS50835">
    <property type="entry name" value="IG_LIKE"/>
    <property type="match status" value="1"/>
</dbReference>
<name>A0A2A6CUH7_PRIPA</name>
<dbReference type="InterPro" id="IPR007110">
    <property type="entry name" value="Ig-like_dom"/>
</dbReference>
<accession>A0A2A6CUH7</accession>
<gene>
    <name evidence="1" type="primary">WBGene00203905</name>
</gene>
<dbReference type="Gene3D" id="2.60.120.200">
    <property type="match status" value="2"/>
</dbReference>
<sequence>MLWHVTSLLLLVQGASSCISTAPRTFSAPSVQFGQPVGVPFQQVAVAPPPPAASAGAAFAPRPVAAGSVVEPALQPIGAGGISRQPSVLEQLLGHRITLSEFSAEGYNAEGGGPVNSGAALSCRVDGTPCCWANVPPPDDQLDWQIATGAPDTNLPHFQNVPVPEGSYLVAYARGAAPSDEAQFASCSIACASSPITVRAKHWQSENVLLQVCQRESFPQSVNFNPLLNCQEFPLVQGLATTEVVLPKASLIDIVFVASNFVGENGDMAILDDIELSYDRNGDECIQQQNELNEKITEAEQNSALNSIEESEEKTQGAHRLTFETNNAKSETATLEGSQAAKQRFENLKHVTEPEVAEVPSAAQTKEVAEVFGGNGEQFSGQQQGAGAARGGQQFARASSGVSHEIGELEETVEQVQPSARAQGKAIFKESVKTDTGKLKVPSIDDEEPVKMNLAKPACPATSCTFEDSNTCNYQDAHQTQSIRGLTSKFQVVTGQFMNKITGVKSGIVGEYYAATFLYPREMAGLEAVSEPFKKSSRIRFHYYESTHGVQLKACCGSVDECSFQSDKFVSVHDRVWKTGSLVCPAGTEKVIFVCENTRTNQGACAIDDIEMVRTEGEVSQAASLC</sequence>
<reference evidence="1" key="2">
    <citation type="submission" date="2022-06" db="UniProtKB">
        <authorList>
            <consortium name="EnsemblMetazoa"/>
        </authorList>
    </citation>
    <scope>IDENTIFICATION</scope>
    <source>
        <strain evidence="1">PS312</strain>
    </source>
</reference>
<dbReference type="InterPro" id="IPR000998">
    <property type="entry name" value="MAM_dom"/>
</dbReference>
<dbReference type="GO" id="GO:0016020">
    <property type="term" value="C:membrane"/>
    <property type="evidence" value="ECO:0007669"/>
    <property type="project" value="InterPro"/>
</dbReference>
<protein>
    <submittedName>
        <fullName evidence="1">Mlt-9</fullName>
    </submittedName>
</protein>
<evidence type="ECO:0000313" key="1">
    <source>
        <dbReference type="EnsemblMetazoa" id="PPA31040.1"/>
    </source>
</evidence>
<proteinExistence type="predicted"/>
<dbReference type="Proteomes" id="UP000005239">
    <property type="component" value="Unassembled WGS sequence"/>
</dbReference>